<feature type="domain" description="Bromo" evidence="4">
    <location>
        <begin position="720"/>
        <end position="790"/>
    </location>
</feature>
<dbReference type="Gene3D" id="1.20.920.10">
    <property type="entry name" value="Bromodomain-like"/>
    <property type="match status" value="2"/>
</dbReference>
<dbReference type="Pfam" id="PF00439">
    <property type="entry name" value="Bromodomain"/>
    <property type="match status" value="2"/>
</dbReference>
<comment type="caution">
    <text evidence="5">The sequence shown here is derived from an EMBL/GenBank/DDBJ whole genome shotgun (WGS) entry which is preliminary data.</text>
</comment>
<dbReference type="AlphaFoldDB" id="A0A3R7SJT2"/>
<evidence type="ECO:0000259" key="4">
    <source>
        <dbReference type="PROSITE" id="PS50014"/>
    </source>
</evidence>
<feature type="compositionally biased region" description="Basic and acidic residues" evidence="3">
    <location>
        <begin position="285"/>
        <end position="303"/>
    </location>
</feature>
<sequence>IPKELFFHTDYRPLVRDANNHVLDEQTQMAPHLMPPPFLVNMDGDPYPPEYQRLVPGRENCRHDQLIPNVLLNANGDQEVLDAALQDYEHPPANAPNAPAPEAAGGQRPNIDEMIERLAQEQDQRIAHNRRPSDAAIDQPGPSNVRERRESSSARGERRASSGGPPTDHSYAVAALHDPLSPRASRAGTRRVGDVEGVRQSTGNWQRDPNMKWNRRIIIRQQQHSNIKQNLNNRRILGEYELHLYDEESRKKPEPVKSPEQQQHEAERKTRKKQKKQTHSYSTRSVRESRRGPYEGQEFERKLRAPRPNLSELNGAADEIPEEYRPPEWLTETFPKKAPYFPQMGDELIYFMQGHMLYVEAVMNRKLYTIDKRSLPWMRTTNKLRDQEFVKIIGIKYEIKPPRLCCLKLGIMDLGRGKLTSDSFTIKYHDMPDVLDFLILKATYNYAMSRHWQKGDRFRCIIDDAWWLGTVESHEPHLPEFPDSMFMCYRVLWDNGEEERLSPWDMEPIDENMEVMERGGSVAVKPKELEELLYRPQSEEWAGRNPDQECDRISHGLSLIMTLAIAEPFLVPVDLNAYPMYALTIDYPMDLTTIKSRLDNRFYRRINAVQFDVRYLATNTEKFNQKGSNIVRQARIVTELCLKLIKDDTCIDPTPLYHELQANYHSPDHSDEDPTGESRGGGLRGEGKGGHSKGLRGRGQPAAVKRSWQQMCRDLLKSIFEKEDSIPFRFPVDLERYPDYSQVIDIPMDLTTVREELSASGYSTPHDFAKDVRLIFTNSKNYNTNKRSRIYSMTLRGAWRSAEEGSTISPGLTCIITQWNLWQDERSSRKTYVWVANPHEWPKLY</sequence>
<dbReference type="PANTHER" id="PTHR16266:SF17">
    <property type="entry name" value="BRWD3"/>
    <property type="match status" value="1"/>
</dbReference>
<dbReference type="InterPro" id="IPR001487">
    <property type="entry name" value="Bromodomain"/>
</dbReference>
<dbReference type="PROSITE" id="PS50014">
    <property type="entry name" value="BROMODOMAIN_2"/>
    <property type="match status" value="2"/>
</dbReference>
<feature type="region of interest" description="Disordered" evidence="3">
    <location>
        <begin position="126"/>
        <end position="208"/>
    </location>
</feature>
<feature type="compositionally biased region" description="Basic and acidic residues" evidence="3">
    <location>
        <begin position="247"/>
        <end position="268"/>
    </location>
</feature>
<feature type="region of interest" description="Disordered" evidence="3">
    <location>
        <begin position="664"/>
        <end position="703"/>
    </location>
</feature>
<dbReference type="PANTHER" id="PTHR16266">
    <property type="entry name" value="WD REPEAT DOMAIN 9"/>
    <property type="match status" value="1"/>
</dbReference>
<evidence type="ECO:0000313" key="6">
    <source>
        <dbReference type="Proteomes" id="UP000283509"/>
    </source>
</evidence>
<dbReference type="CDD" id="cd05529">
    <property type="entry name" value="Bromo_WDR9_I_like"/>
    <property type="match status" value="1"/>
</dbReference>
<dbReference type="Pfam" id="PF25313">
    <property type="entry name" value="BRWD_AD"/>
    <property type="match status" value="1"/>
</dbReference>
<dbReference type="PRINTS" id="PR00503">
    <property type="entry name" value="BROMODOMAIN"/>
</dbReference>
<feature type="compositionally biased region" description="Basic residues" evidence="3">
    <location>
        <begin position="269"/>
        <end position="278"/>
    </location>
</feature>
<dbReference type="OrthoDB" id="10265743at2759"/>
<dbReference type="GO" id="GO:0006357">
    <property type="term" value="P:regulation of transcription by RNA polymerase II"/>
    <property type="evidence" value="ECO:0007669"/>
    <property type="project" value="TreeGrafter"/>
</dbReference>
<gene>
    <name evidence="5" type="ORF">C7M84_018074</name>
</gene>
<dbReference type="InterPro" id="IPR057451">
    <property type="entry name" value="BRWD/PHIP_AD"/>
</dbReference>
<evidence type="ECO:0000256" key="1">
    <source>
        <dbReference type="ARBA" id="ARBA00023117"/>
    </source>
</evidence>
<dbReference type="STRING" id="6689.A0A3R7SJT2"/>
<feature type="region of interest" description="Disordered" evidence="3">
    <location>
        <begin position="247"/>
        <end position="313"/>
    </location>
</feature>
<organism evidence="5 6">
    <name type="scientific">Penaeus vannamei</name>
    <name type="common">Whiteleg shrimp</name>
    <name type="synonym">Litopenaeus vannamei</name>
    <dbReference type="NCBI Taxonomy" id="6689"/>
    <lineage>
        <taxon>Eukaryota</taxon>
        <taxon>Metazoa</taxon>
        <taxon>Ecdysozoa</taxon>
        <taxon>Arthropoda</taxon>
        <taxon>Crustacea</taxon>
        <taxon>Multicrustacea</taxon>
        <taxon>Malacostraca</taxon>
        <taxon>Eumalacostraca</taxon>
        <taxon>Eucarida</taxon>
        <taxon>Decapoda</taxon>
        <taxon>Dendrobranchiata</taxon>
        <taxon>Penaeoidea</taxon>
        <taxon>Penaeidae</taxon>
        <taxon>Penaeus</taxon>
    </lineage>
</organism>
<dbReference type="SUPFAM" id="SSF47370">
    <property type="entry name" value="Bromodomain"/>
    <property type="match status" value="2"/>
</dbReference>
<feature type="non-terminal residue" evidence="5">
    <location>
        <position position="1"/>
    </location>
</feature>
<reference evidence="5 6" key="1">
    <citation type="submission" date="2018-04" db="EMBL/GenBank/DDBJ databases">
        <authorList>
            <person name="Zhang X."/>
            <person name="Yuan J."/>
            <person name="Li F."/>
            <person name="Xiang J."/>
        </authorList>
    </citation>
    <scope>NUCLEOTIDE SEQUENCE [LARGE SCALE GENOMIC DNA]</scope>
    <source>
        <tissue evidence="5">Muscle</tissue>
    </source>
</reference>
<proteinExistence type="predicted"/>
<dbReference type="InterPro" id="IPR036427">
    <property type="entry name" value="Bromodomain-like_sf"/>
</dbReference>
<accession>A0A3R7SJT2</accession>
<name>A0A3R7SJT2_PENVA</name>
<evidence type="ECO:0000256" key="3">
    <source>
        <dbReference type="SAM" id="MobiDB-lite"/>
    </source>
</evidence>
<dbReference type="InterPro" id="IPR052060">
    <property type="entry name" value="Bromo_WD_repeat"/>
</dbReference>
<feature type="compositionally biased region" description="Basic and acidic residues" evidence="3">
    <location>
        <begin position="145"/>
        <end position="160"/>
    </location>
</feature>
<dbReference type="EMBL" id="QCYY01003341">
    <property type="protein sequence ID" value="ROT64009.1"/>
    <property type="molecule type" value="Genomic_DNA"/>
</dbReference>
<evidence type="ECO:0000256" key="2">
    <source>
        <dbReference type="PROSITE-ProRule" id="PRU00035"/>
    </source>
</evidence>
<dbReference type="GO" id="GO:0008360">
    <property type="term" value="P:regulation of cell shape"/>
    <property type="evidence" value="ECO:0007669"/>
    <property type="project" value="TreeGrafter"/>
</dbReference>
<reference evidence="5 6" key="2">
    <citation type="submission" date="2019-01" db="EMBL/GenBank/DDBJ databases">
        <title>The decoding of complex shrimp genome reveals the adaptation for benthos swimmer, frequently molting mechanism and breeding impact on genome.</title>
        <authorList>
            <person name="Sun Y."/>
            <person name="Gao Y."/>
            <person name="Yu Y."/>
        </authorList>
    </citation>
    <scope>NUCLEOTIDE SEQUENCE [LARGE SCALE GENOMIC DNA]</scope>
    <source>
        <tissue evidence="5">Muscle</tissue>
    </source>
</reference>
<feature type="domain" description="Bromo" evidence="4">
    <location>
        <begin position="561"/>
        <end position="631"/>
    </location>
</feature>
<protein>
    <submittedName>
        <fullName evidence="5">WD repeat-containing protein 11</fullName>
    </submittedName>
</protein>
<keyword evidence="1 2" id="KW-0103">Bromodomain</keyword>
<keyword evidence="6" id="KW-1185">Reference proteome</keyword>
<dbReference type="GO" id="GO:0005634">
    <property type="term" value="C:nucleus"/>
    <property type="evidence" value="ECO:0007669"/>
    <property type="project" value="TreeGrafter"/>
</dbReference>
<evidence type="ECO:0000313" key="5">
    <source>
        <dbReference type="EMBL" id="ROT64009.1"/>
    </source>
</evidence>
<dbReference type="Proteomes" id="UP000283509">
    <property type="component" value="Unassembled WGS sequence"/>
</dbReference>
<dbReference type="FunFam" id="1.20.920.10:FF:000066">
    <property type="entry name" value="Transcription initiation factor TFIID subunit 1"/>
    <property type="match status" value="1"/>
</dbReference>
<dbReference type="GO" id="GO:0007010">
    <property type="term" value="P:cytoskeleton organization"/>
    <property type="evidence" value="ECO:0007669"/>
    <property type="project" value="TreeGrafter"/>
</dbReference>
<dbReference type="SMART" id="SM00297">
    <property type="entry name" value="BROMO"/>
    <property type="match status" value="2"/>
</dbReference>